<proteinExistence type="predicted"/>
<accession>A0A4U5MC84</accession>
<organism evidence="1 2">
    <name type="scientific">Steinernema carpocapsae</name>
    <name type="common">Entomopathogenic nematode</name>
    <dbReference type="NCBI Taxonomy" id="34508"/>
    <lineage>
        <taxon>Eukaryota</taxon>
        <taxon>Metazoa</taxon>
        <taxon>Ecdysozoa</taxon>
        <taxon>Nematoda</taxon>
        <taxon>Chromadorea</taxon>
        <taxon>Rhabditida</taxon>
        <taxon>Tylenchina</taxon>
        <taxon>Panagrolaimomorpha</taxon>
        <taxon>Strongyloidoidea</taxon>
        <taxon>Steinernematidae</taxon>
        <taxon>Steinernema</taxon>
    </lineage>
</organism>
<protein>
    <submittedName>
        <fullName evidence="1">Uncharacterized protein</fullName>
    </submittedName>
</protein>
<keyword evidence="2" id="KW-1185">Reference proteome</keyword>
<dbReference type="EMBL" id="AZBU02000008">
    <property type="protein sequence ID" value="TKR66737.1"/>
    <property type="molecule type" value="Genomic_DNA"/>
</dbReference>
<reference evidence="1 2" key="1">
    <citation type="journal article" date="2015" name="Genome Biol.">
        <title>Comparative genomics of Steinernema reveals deeply conserved gene regulatory networks.</title>
        <authorList>
            <person name="Dillman A.R."/>
            <person name="Macchietto M."/>
            <person name="Porter C.F."/>
            <person name="Rogers A."/>
            <person name="Williams B."/>
            <person name="Antoshechkin I."/>
            <person name="Lee M.M."/>
            <person name="Goodwin Z."/>
            <person name="Lu X."/>
            <person name="Lewis E.E."/>
            <person name="Goodrich-Blair H."/>
            <person name="Stock S.P."/>
            <person name="Adams B.J."/>
            <person name="Sternberg P.W."/>
            <person name="Mortazavi A."/>
        </authorList>
    </citation>
    <scope>NUCLEOTIDE SEQUENCE [LARGE SCALE GENOMIC DNA]</scope>
    <source>
        <strain evidence="1 2">ALL</strain>
    </source>
</reference>
<name>A0A4U5MC84_STECR</name>
<dbReference type="Proteomes" id="UP000298663">
    <property type="component" value="Unassembled WGS sequence"/>
</dbReference>
<reference evidence="1 2" key="2">
    <citation type="journal article" date="2019" name="G3 (Bethesda)">
        <title>Hybrid Assembly of the Genome of the Entomopathogenic Nematode Steinernema carpocapsae Identifies the X-Chromosome.</title>
        <authorList>
            <person name="Serra L."/>
            <person name="Macchietto M."/>
            <person name="Macias-Munoz A."/>
            <person name="McGill C.J."/>
            <person name="Rodriguez I.M."/>
            <person name="Rodriguez B."/>
            <person name="Murad R."/>
            <person name="Mortazavi A."/>
        </authorList>
    </citation>
    <scope>NUCLEOTIDE SEQUENCE [LARGE SCALE GENOMIC DNA]</scope>
    <source>
        <strain evidence="1 2">ALL</strain>
    </source>
</reference>
<sequence>MREVFLEVQILENLRAPKMEKDVCVRIEMEPEVRIDCDGGSRKIQRSRSEDDVKVNTERGSKTCRFGLILYKIKENDPESRTRLDSRRVRPSRNF</sequence>
<evidence type="ECO:0000313" key="2">
    <source>
        <dbReference type="Proteomes" id="UP000298663"/>
    </source>
</evidence>
<dbReference type="AlphaFoldDB" id="A0A4U5MC84"/>
<gene>
    <name evidence="1" type="ORF">L596_022984</name>
</gene>
<evidence type="ECO:0000313" key="1">
    <source>
        <dbReference type="EMBL" id="TKR66737.1"/>
    </source>
</evidence>
<comment type="caution">
    <text evidence="1">The sequence shown here is derived from an EMBL/GenBank/DDBJ whole genome shotgun (WGS) entry which is preliminary data.</text>
</comment>